<keyword evidence="3 6" id="KW-0812">Transmembrane</keyword>
<feature type="transmembrane region" description="Helical" evidence="6">
    <location>
        <begin position="69"/>
        <end position="89"/>
    </location>
</feature>
<feature type="transmembrane region" description="Helical" evidence="6">
    <location>
        <begin position="110"/>
        <end position="130"/>
    </location>
</feature>
<feature type="transmembrane region" description="Helical" evidence="6">
    <location>
        <begin position="142"/>
        <end position="165"/>
    </location>
</feature>
<gene>
    <name evidence="7" type="ORF">KHX94_01055</name>
</gene>
<evidence type="ECO:0000256" key="4">
    <source>
        <dbReference type="ARBA" id="ARBA00022989"/>
    </source>
</evidence>
<keyword evidence="8" id="KW-1185">Reference proteome</keyword>
<keyword evidence="4 6" id="KW-1133">Transmembrane helix</keyword>
<keyword evidence="2" id="KW-1003">Cell membrane</keyword>
<sequence>MDYFYAMLLFAVSSSVTPGPNNLLVMASGVNFGIRRSLPLLSGICFGFTLMLLLVSIGFYQLFVLFPSLQWLLKAFGCVYLLYLSWLIARSGTVTAADDTADPLGFMKGLLFQWVNVKAWIVAVGAIAAFTSGGDGISQQLLLALVFLLVSFPCVGVWLLFGTVLQHWLASEQRRHYFNGTMAALLALSIIPVLMELAGYLFPALAA</sequence>
<evidence type="ECO:0000313" key="7">
    <source>
        <dbReference type="EMBL" id="QVK23417.1"/>
    </source>
</evidence>
<dbReference type="Pfam" id="PF01810">
    <property type="entry name" value="LysE"/>
    <property type="match status" value="1"/>
</dbReference>
<dbReference type="PANTHER" id="PTHR30086">
    <property type="entry name" value="ARGININE EXPORTER PROTEIN ARGO"/>
    <property type="match status" value="1"/>
</dbReference>
<feature type="transmembrane region" description="Helical" evidence="6">
    <location>
        <begin position="177"/>
        <end position="202"/>
    </location>
</feature>
<evidence type="ECO:0000256" key="6">
    <source>
        <dbReference type="SAM" id="Phobius"/>
    </source>
</evidence>
<dbReference type="InterPro" id="IPR001123">
    <property type="entry name" value="LeuE-type"/>
</dbReference>
<dbReference type="PANTHER" id="PTHR30086:SF20">
    <property type="entry name" value="ARGININE EXPORTER PROTEIN ARGO-RELATED"/>
    <property type="match status" value="1"/>
</dbReference>
<reference evidence="7 8" key="1">
    <citation type="journal article" date="2012" name="Int. J. Syst. Evol. Microbiol.">
        <title>Shewanella dokdonensis sp. nov., isolated from seawater.</title>
        <authorList>
            <person name="Sung H.R."/>
            <person name="Yoon J.H."/>
            <person name="Ghim S.Y."/>
        </authorList>
    </citation>
    <scope>NUCLEOTIDE SEQUENCE [LARGE SCALE GENOMIC DNA]</scope>
    <source>
        <strain evidence="7 8">DSM 23626</strain>
    </source>
</reference>
<evidence type="ECO:0000313" key="8">
    <source>
        <dbReference type="Proteomes" id="UP000676428"/>
    </source>
</evidence>
<evidence type="ECO:0000256" key="5">
    <source>
        <dbReference type="ARBA" id="ARBA00023136"/>
    </source>
</evidence>
<feature type="transmembrane region" description="Helical" evidence="6">
    <location>
        <begin position="38"/>
        <end position="63"/>
    </location>
</feature>
<proteinExistence type="predicted"/>
<feature type="transmembrane region" description="Helical" evidence="6">
    <location>
        <begin position="6"/>
        <end position="26"/>
    </location>
</feature>
<protein>
    <submittedName>
        <fullName evidence="7">LysE family translocator</fullName>
    </submittedName>
</protein>
<dbReference type="RefSeq" id="WP_213682045.1">
    <property type="nucleotide sequence ID" value="NZ_CP074572.1"/>
</dbReference>
<dbReference type="Proteomes" id="UP000676428">
    <property type="component" value="Chromosome"/>
</dbReference>
<keyword evidence="5 6" id="KW-0472">Membrane</keyword>
<evidence type="ECO:0000256" key="3">
    <source>
        <dbReference type="ARBA" id="ARBA00022692"/>
    </source>
</evidence>
<accession>A0ABX8DFB2</accession>
<evidence type="ECO:0000256" key="1">
    <source>
        <dbReference type="ARBA" id="ARBA00004651"/>
    </source>
</evidence>
<evidence type="ECO:0000256" key="2">
    <source>
        <dbReference type="ARBA" id="ARBA00022475"/>
    </source>
</evidence>
<dbReference type="EMBL" id="CP074572">
    <property type="protein sequence ID" value="QVK23417.1"/>
    <property type="molecule type" value="Genomic_DNA"/>
</dbReference>
<comment type="subcellular location">
    <subcellularLocation>
        <location evidence="1">Cell membrane</location>
        <topology evidence="1">Multi-pass membrane protein</topology>
    </subcellularLocation>
</comment>
<name>A0ABX8DFB2_9GAMM</name>
<organism evidence="7 8">
    <name type="scientific">Shewanella dokdonensis</name>
    <dbReference type="NCBI Taxonomy" id="712036"/>
    <lineage>
        <taxon>Bacteria</taxon>
        <taxon>Pseudomonadati</taxon>
        <taxon>Pseudomonadota</taxon>
        <taxon>Gammaproteobacteria</taxon>
        <taxon>Alteromonadales</taxon>
        <taxon>Shewanellaceae</taxon>
        <taxon>Shewanella</taxon>
    </lineage>
</organism>